<evidence type="ECO:0000313" key="2">
    <source>
        <dbReference type="Proteomes" id="UP000190460"/>
    </source>
</evidence>
<organism evidence="1 2">
    <name type="scientific">Thiothrix eikelboomii</name>
    <dbReference type="NCBI Taxonomy" id="92487"/>
    <lineage>
        <taxon>Bacteria</taxon>
        <taxon>Pseudomonadati</taxon>
        <taxon>Pseudomonadota</taxon>
        <taxon>Gammaproteobacteria</taxon>
        <taxon>Thiotrichales</taxon>
        <taxon>Thiotrichaceae</taxon>
        <taxon>Thiothrix</taxon>
    </lineage>
</organism>
<reference evidence="1 2" key="1">
    <citation type="submission" date="2017-02" db="EMBL/GenBank/DDBJ databases">
        <authorList>
            <person name="Peterson S.W."/>
        </authorList>
    </citation>
    <scope>NUCLEOTIDE SEQUENCE [LARGE SCALE GENOMIC DNA]</scope>
    <source>
        <strain evidence="1 2">ATCC 49788</strain>
    </source>
</reference>
<accession>A0A1T4XAA0</accession>
<gene>
    <name evidence="1" type="ORF">SAMN02745130_02723</name>
</gene>
<proteinExistence type="predicted"/>
<dbReference type="STRING" id="92487.SAMN02745130_02723"/>
<evidence type="ECO:0000313" key="1">
    <source>
        <dbReference type="EMBL" id="SKA86514.1"/>
    </source>
</evidence>
<sequence>MIEHFYTLICDCCEAEEEVRILKHGAMTQRELNSYHVPFAQYEHVCDACLDELEASEVAEVQA</sequence>
<dbReference type="Proteomes" id="UP000190460">
    <property type="component" value="Unassembled WGS sequence"/>
</dbReference>
<protein>
    <submittedName>
        <fullName evidence="1">Uncharacterized protein</fullName>
    </submittedName>
</protein>
<name>A0A1T4XAA0_9GAMM</name>
<keyword evidence="2" id="KW-1185">Reference proteome</keyword>
<dbReference type="RefSeq" id="WP_143594362.1">
    <property type="nucleotide sequence ID" value="NZ_FUYB01000014.1"/>
</dbReference>
<dbReference type="AlphaFoldDB" id="A0A1T4XAA0"/>
<dbReference type="EMBL" id="FUYB01000014">
    <property type="protein sequence ID" value="SKA86514.1"/>
    <property type="molecule type" value="Genomic_DNA"/>
</dbReference>